<dbReference type="Proteomes" id="UP000789803">
    <property type="component" value="Unassembled WGS sequence"/>
</dbReference>
<keyword evidence="6" id="KW-0802">TPR repeat</keyword>
<evidence type="ECO:0000256" key="5">
    <source>
        <dbReference type="ARBA" id="ARBA00022801"/>
    </source>
</evidence>
<comment type="catalytic activity">
    <reaction evidence="1">
        <text>a beta-lactam + H2O = a substituted beta-amino acid</text>
        <dbReference type="Rhea" id="RHEA:20401"/>
        <dbReference type="ChEBI" id="CHEBI:15377"/>
        <dbReference type="ChEBI" id="CHEBI:35627"/>
        <dbReference type="ChEBI" id="CHEBI:140347"/>
        <dbReference type="EC" id="3.5.2.6"/>
    </reaction>
</comment>
<gene>
    <name evidence="9" type="primary">hcpC_1</name>
    <name evidence="9" type="ORF">LMG7974_01288</name>
</gene>
<dbReference type="Pfam" id="PF08238">
    <property type="entry name" value="Sel1"/>
    <property type="match status" value="2"/>
</dbReference>
<dbReference type="SUPFAM" id="SSF81901">
    <property type="entry name" value="HCP-like"/>
    <property type="match status" value="1"/>
</dbReference>
<keyword evidence="7" id="KW-1015">Disulfide bond</keyword>
<sequence>MGEVQGCYNLGVLYSQGQGVRQDFKKAAELHSKACDGEFVQGCHNLGVSYAQGQGVRQDLKKAKEYFGKACDMGLQIGCDYYKILNK</sequence>
<reference evidence="9 10" key="1">
    <citation type="submission" date="2020-11" db="EMBL/GenBank/DDBJ databases">
        <authorList>
            <person name="Peeters C."/>
        </authorList>
    </citation>
    <scope>NUCLEOTIDE SEQUENCE [LARGE SCALE GENOMIC DNA]</scope>
    <source>
        <strain evidence="9 10">LMG 7974</strain>
    </source>
</reference>
<evidence type="ECO:0000256" key="2">
    <source>
        <dbReference type="ARBA" id="ARBA00008486"/>
    </source>
</evidence>
<comment type="similarity">
    <text evidence="2">Belongs to the hcp beta-lactamase family.</text>
</comment>
<dbReference type="EMBL" id="CAJHOF010000011">
    <property type="protein sequence ID" value="CAD7288996.1"/>
    <property type="molecule type" value="Genomic_DNA"/>
</dbReference>
<dbReference type="GO" id="GO:0008800">
    <property type="term" value="F:beta-lactamase activity"/>
    <property type="evidence" value="ECO:0007669"/>
    <property type="project" value="UniProtKB-EC"/>
</dbReference>
<keyword evidence="8" id="KW-0046">Antibiotic resistance</keyword>
<proteinExistence type="inferred from homology"/>
<evidence type="ECO:0000256" key="6">
    <source>
        <dbReference type="ARBA" id="ARBA00022803"/>
    </source>
</evidence>
<organism evidence="9 10">
    <name type="scientific">Campylobacter majalis</name>
    <dbReference type="NCBI Taxonomy" id="2790656"/>
    <lineage>
        <taxon>Bacteria</taxon>
        <taxon>Pseudomonadati</taxon>
        <taxon>Campylobacterota</taxon>
        <taxon>Epsilonproteobacteria</taxon>
        <taxon>Campylobacterales</taxon>
        <taxon>Campylobacteraceae</taxon>
        <taxon>Campylobacter</taxon>
    </lineage>
</organism>
<dbReference type="Gene3D" id="1.25.40.10">
    <property type="entry name" value="Tetratricopeptide repeat domain"/>
    <property type="match status" value="1"/>
</dbReference>
<dbReference type="InterPro" id="IPR006597">
    <property type="entry name" value="Sel1-like"/>
</dbReference>
<evidence type="ECO:0000256" key="4">
    <source>
        <dbReference type="ARBA" id="ARBA00022737"/>
    </source>
</evidence>
<evidence type="ECO:0000256" key="8">
    <source>
        <dbReference type="ARBA" id="ARBA00023251"/>
    </source>
</evidence>
<dbReference type="InterPro" id="IPR040239">
    <property type="entry name" value="HcpB-like"/>
</dbReference>
<comment type="caution">
    <text evidence="9">The sequence shown here is derived from an EMBL/GenBank/DDBJ whole genome shotgun (WGS) entry which is preliminary data.</text>
</comment>
<evidence type="ECO:0000313" key="10">
    <source>
        <dbReference type="Proteomes" id="UP000789803"/>
    </source>
</evidence>
<evidence type="ECO:0000313" key="9">
    <source>
        <dbReference type="EMBL" id="CAD7288996.1"/>
    </source>
</evidence>
<accession>A0ABN7K901</accession>
<keyword evidence="5 9" id="KW-0378">Hydrolase</keyword>
<dbReference type="SMART" id="SM00671">
    <property type="entry name" value="SEL1"/>
    <property type="match status" value="2"/>
</dbReference>
<name>A0ABN7K901_9BACT</name>
<keyword evidence="10" id="KW-1185">Reference proteome</keyword>
<protein>
    <recommendedName>
        <fullName evidence="3">beta-lactamase</fullName>
        <ecNumber evidence="3">3.5.2.6</ecNumber>
    </recommendedName>
</protein>
<keyword evidence="4" id="KW-0677">Repeat</keyword>
<dbReference type="PANTHER" id="PTHR13891">
    <property type="entry name" value="CYTOCHROME C OXIDASE ASSEMBLY FACTOR 7"/>
    <property type="match status" value="1"/>
</dbReference>
<dbReference type="InterPro" id="IPR011990">
    <property type="entry name" value="TPR-like_helical_dom_sf"/>
</dbReference>
<dbReference type="EC" id="3.5.2.6" evidence="3"/>
<evidence type="ECO:0000256" key="7">
    <source>
        <dbReference type="ARBA" id="ARBA00023157"/>
    </source>
</evidence>
<evidence type="ECO:0000256" key="1">
    <source>
        <dbReference type="ARBA" id="ARBA00001526"/>
    </source>
</evidence>
<evidence type="ECO:0000256" key="3">
    <source>
        <dbReference type="ARBA" id="ARBA00012865"/>
    </source>
</evidence>
<dbReference type="PANTHER" id="PTHR13891:SF1">
    <property type="entry name" value="CYTOCHROME C OXIDASE ASSEMBLY FACTOR 7"/>
    <property type="match status" value="1"/>
</dbReference>